<feature type="signal peptide" evidence="2">
    <location>
        <begin position="1"/>
        <end position="20"/>
    </location>
</feature>
<name>A0A841R964_9SPIO</name>
<dbReference type="InterPro" id="IPR026045">
    <property type="entry name" value="Ferric-bd"/>
</dbReference>
<dbReference type="GO" id="GO:0030975">
    <property type="term" value="F:thiamine binding"/>
    <property type="evidence" value="ECO:0007669"/>
    <property type="project" value="TreeGrafter"/>
</dbReference>
<dbReference type="AlphaFoldDB" id="A0A841R964"/>
<evidence type="ECO:0000256" key="1">
    <source>
        <dbReference type="ARBA" id="ARBA00022729"/>
    </source>
</evidence>
<keyword evidence="4" id="KW-1185">Reference proteome</keyword>
<evidence type="ECO:0000313" key="3">
    <source>
        <dbReference type="EMBL" id="MBB6479901.1"/>
    </source>
</evidence>
<dbReference type="Proteomes" id="UP000587760">
    <property type="component" value="Unassembled WGS sequence"/>
</dbReference>
<dbReference type="Gene3D" id="3.40.190.10">
    <property type="entry name" value="Periplasmic binding protein-like II"/>
    <property type="match status" value="2"/>
</dbReference>
<dbReference type="SUPFAM" id="SSF53850">
    <property type="entry name" value="Periplasmic binding protein-like II"/>
    <property type="match status" value="1"/>
</dbReference>
<evidence type="ECO:0000256" key="2">
    <source>
        <dbReference type="SAM" id="SignalP"/>
    </source>
</evidence>
<comment type="caution">
    <text evidence="3">The sequence shown here is derived from an EMBL/GenBank/DDBJ whole genome shotgun (WGS) entry which is preliminary data.</text>
</comment>
<protein>
    <submittedName>
        <fullName evidence="3">Iron(III) transport system substrate-binding protein</fullName>
    </submittedName>
</protein>
<dbReference type="GO" id="GO:0030288">
    <property type="term" value="C:outer membrane-bounded periplasmic space"/>
    <property type="evidence" value="ECO:0007669"/>
    <property type="project" value="TreeGrafter"/>
</dbReference>
<dbReference type="PIRSF" id="PIRSF002825">
    <property type="entry name" value="CfbpA"/>
    <property type="match status" value="1"/>
</dbReference>
<dbReference type="Pfam" id="PF13416">
    <property type="entry name" value="SBP_bac_8"/>
    <property type="match status" value="1"/>
</dbReference>
<dbReference type="GO" id="GO:0030976">
    <property type="term" value="F:thiamine pyrophosphate binding"/>
    <property type="evidence" value="ECO:0007669"/>
    <property type="project" value="TreeGrafter"/>
</dbReference>
<evidence type="ECO:0000313" key="4">
    <source>
        <dbReference type="Proteomes" id="UP000587760"/>
    </source>
</evidence>
<dbReference type="EMBL" id="JACHGJ010000002">
    <property type="protein sequence ID" value="MBB6479901.1"/>
    <property type="molecule type" value="Genomic_DNA"/>
</dbReference>
<dbReference type="PANTHER" id="PTHR30006">
    <property type="entry name" value="THIAMINE-BINDING PERIPLASMIC PROTEIN-RELATED"/>
    <property type="match status" value="1"/>
</dbReference>
<proteinExistence type="predicted"/>
<accession>A0A841R964</accession>
<reference evidence="3 4" key="1">
    <citation type="submission" date="2020-08" db="EMBL/GenBank/DDBJ databases">
        <title>Genomic Encyclopedia of Type Strains, Phase IV (KMG-IV): sequencing the most valuable type-strain genomes for metagenomic binning, comparative biology and taxonomic classification.</title>
        <authorList>
            <person name="Goeker M."/>
        </authorList>
    </citation>
    <scope>NUCLEOTIDE SEQUENCE [LARGE SCALE GENOMIC DNA]</scope>
    <source>
        <strain evidence="3 4">DSM 2461</strain>
    </source>
</reference>
<dbReference type="PANTHER" id="PTHR30006:SF2">
    <property type="entry name" value="ABC TRANSPORTER SUBSTRATE-BINDING PROTEIN"/>
    <property type="match status" value="1"/>
</dbReference>
<dbReference type="GO" id="GO:0015888">
    <property type="term" value="P:thiamine transport"/>
    <property type="evidence" value="ECO:0007669"/>
    <property type="project" value="TreeGrafter"/>
</dbReference>
<organism evidence="3 4">
    <name type="scientific">Spirochaeta isovalerica</name>
    <dbReference type="NCBI Taxonomy" id="150"/>
    <lineage>
        <taxon>Bacteria</taxon>
        <taxon>Pseudomonadati</taxon>
        <taxon>Spirochaetota</taxon>
        <taxon>Spirochaetia</taxon>
        <taxon>Spirochaetales</taxon>
        <taxon>Spirochaetaceae</taxon>
        <taxon>Spirochaeta</taxon>
    </lineage>
</organism>
<sequence length="347" mass="37972">MKKVLLMTAAVFMLVNLTIAAGGAQESGADNGQEEKKLVVYSPNSEGLLNAVEKPFEEKYGIEVEIISAGTGECLKRIESEKNDPQGDVMYGGSYATLLAQRDLWADYVSKNDSQLVKAYRNDSGYVTKNTLDGSVLVINKTKLAEKLPGVTITGYEDIIKYGSQLEGQIVSGDPAKSSSSFAHLTNMLIDFGGYESDAAWAKVTDIFRNLKVLGSSSAVWKGVRDGEYTIGLSYEDPCLTLINDGADVEVIYMEEGVVFLPAGSAIIKGAKHPEAARLFMDFITSKEVQDVYGMTLTNRPVYEGVQTADYMKPLDQINVKVEDTMYISANKQAIVDRYIEMFTSLD</sequence>
<keyword evidence="1 2" id="KW-0732">Signal</keyword>
<feature type="chain" id="PRO_5032785046" evidence="2">
    <location>
        <begin position="21"/>
        <end position="347"/>
    </location>
</feature>
<gene>
    <name evidence="3" type="ORF">HNR50_001559</name>
</gene>
<dbReference type="InterPro" id="IPR006059">
    <property type="entry name" value="SBP"/>
</dbReference>
<dbReference type="RefSeq" id="WP_184745547.1">
    <property type="nucleotide sequence ID" value="NZ_JACHGJ010000002.1"/>
</dbReference>